<dbReference type="PANTHER" id="PTHR31474">
    <property type="entry name" value="HR-LIKE LESION-INDUCER"/>
    <property type="match status" value="1"/>
</dbReference>
<keyword evidence="1" id="KW-0812">Transmembrane</keyword>
<dbReference type="EMBL" id="JALJOR010000012">
    <property type="protein sequence ID" value="KAK9807744.1"/>
    <property type="molecule type" value="Genomic_DNA"/>
</dbReference>
<evidence type="ECO:0000313" key="3">
    <source>
        <dbReference type="Proteomes" id="UP001489004"/>
    </source>
</evidence>
<keyword evidence="3" id="KW-1185">Reference proteome</keyword>
<organism evidence="2 3">
    <name type="scientific">[Myrmecia] bisecta</name>
    <dbReference type="NCBI Taxonomy" id="41462"/>
    <lineage>
        <taxon>Eukaryota</taxon>
        <taxon>Viridiplantae</taxon>
        <taxon>Chlorophyta</taxon>
        <taxon>core chlorophytes</taxon>
        <taxon>Trebouxiophyceae</taxon>
        <taxon>Trebouxiales</taxon>
        <taxon>Trebouxiaceae</taxon>
        <taxon>Myrmecia</taxon>
    </lineage>
</organism>
<protein>
    <recommendedName>
        <fullName evidence="4">DoxX family protein</fullName>
    </recommendedName>
</protein>
<feature type="transmembrane region" description="Helical" evidence="1">
    <location>
        <begin position="50"/>
        <end position="67"/>
    </location>
</feature>
<dbReference type="AlphaFoldDB" id="A0AAW1PDD1"/>
<dbReference type="Pfam" id="PF05514">
    <property type="entry name" value="HR_lesion"/>
    <property type="match status" value="1"/>
</dbReference>
<keyword evidence="1" id="KW-1133">Transmembrane helix</keyword>
<reference evidence="2 3" key="1">
    <citation type="journal article" date="2024" name="Nat. Commun.">
        <title>Phylogenomics reveals the evolutionary origins of lichenization in chlorophyte algae.</title>
        <authorList>
            <person name="Puginier C."/>
            <person name="Libourel C."/>
            <person name="Otte J."/>
            <person name="Skaloud P."/>
            <person name="Haon M."/>
            <person name="Grisel S."/>
            <person name="Petersen M."/>
            <person name="Berrin J.G."/>
            <person name="Delaux P.M."/>
            <person name="Dal Grande F."/>
            <person name="Keller J."/>
        </authorList>
    </citation>
    <scope>NUCLEOTIDE SEQUENCE [LARGE SCALE GENOMIC DNA]</scope>
    <source>
        <strain evidence="2 3">SAG 2043</strain>
    </source>
</reference>
<dbReference type="Proteomes" id="UP001489004">
    <property type="component" value="Unassembled WGS sequence"/>
</dbReference>
<keyword evidence="1" id="KW-0472">Membrane</keyword>
<proteinExistence type="predicted"/>
<name>A0AAW1PDD1_9CHLO</name>
<feature type="transmembrane region" description="Helical" evidence="1">
    <location>
        <begin position="79"/>
        <end position="98"/>
    </location>
</feature>
<evidence type="ECO:0000256" key="1">
    <source>
        <dbReference type="SAM" id="Phobius"/>
    </source>
</evidence>
<evidence type="ECO:0008006" key="4">
    <source>
        <dbReference type="Google" id="ProtNLM"/>
    </source>
</evidence>
<sequence length="106" mass="12049">MDHFLKQVDKYTGFQLPLEKEHYVYLLGFAVFLELAGGILFIFNSDLGALMLLAFTVTVSPIMHNFWDVKDENAKQVDMIQFFKNVAIIGALLAYLGAKPRKLHQA</sequence>
<dbReference type="PANTHER" id="PTHR31474:SF1">
    <property type="entry name" value="EXPRESSED PROTEIN"/>
    <property type="match status" value="1"/>
</dbReference>
<dbReference type="InterPro" id="IPR008637">
    <property type="entry name" value="HR_lesion"/>
</dbReference>
<feature type="transmembrane region" description="Helical" evidence="1">
    <location>
        <begin position="23"/>
        <end position="43"/>
    </location>
</feature>
<evidence type="ECO:0000313" key="2">
    <source>
        <dbReference type="EMBL" id="KAK9807744.1"/>
    </source>
</evidence>
<accession>A0AAW1PDD1</accession>
<comment type="caution">
    <text evidence="2">The sequence shown here is derived from an EMBL/GenBank/DDBJ whole genome shotgun (WGS) entry which is preliminary data.</text>
</comment>
<gene>
    <name evidence="2" type="ORF">WJX72_007864</name>
</gene>